<dbReference type="PROSITE" id="PS00170">
    <property type="entry name" value="CSA_PPIASE_1"/>
    <property type="match status" value="1"/>
</dbReference>
<feature type="domain" description="PPIase cyclophilin-type" evidence="8">
    <location>
        <begin position="37"/>
        <end position="200"/>
    </location>
</feature>
<dbReference type="HOGENOM" id="CLU_012062_4_1_1"/>
<dbReference type="EMBL" id="KN832970">
    <property type="protein sequence ID" value="KIM92055.1"/>
    <property type="molecule type" value="Genomic_DNA"/>
</dbReference>
<evidence type="ECO:0000256" key="7">
    <source>
        <dbReference type="SAM" id="SignalP"/>
    </source>
</evidence>
<protein>
    <recommendedName>
        <fullName evidence="2">peptidylprolyl isomerase</fullName>
        <ecNumber evidence="2">5.2.1.8</ecNumber>
    </recommendedName>
</protein>
<dbReference type="OrthoDB" id="193499at2759"/>
<dbReference type="EC" id="5.2.1.8" evidence="2"/>
<dbReference type="GO" id="GO:0000324">
    <property type="term" value="C:fungal-type vacuole"/>
    <property type="evidence" value="ECO:0007669"/>
    <property type="project" value="TreeGrafter"/>
</dbReference>
<sequence length="330" mass="35743">MFSRVIFAFVLVTIAAFFCAQSVDAAGKGPKITHKVYFDISHGGKPMGRVIIGLYGGTVPKTVENFRALATGQKKDGEKLGYGYKGSKFHRIIKNFMIQGGDFTKGDGTGGKSIYGDRFADENFKLRHTGPGTLSMANAGKDTNGSQFFICTVVTGWLDGKHVVFGTVMEGMDVVYAIEDVPKGRGDTPTEDVVIADSGELPIDPPKDEEGNEDLSNYHPPAAPAATAVKTPAVSKPTAPKDKENAAVETSTELPPSKVDMSKPVTEVGYGYESVSSHPFRTMFFGLILLGVPVSLFVWCGGLRWFRRVVSGRGKDRVRYKRVGDQDLEK</sequence>
<dbReference type="InterPro" id="IPR020892">
    <property type="entry name" value="Cyclophilin-type_PPIase_CS"/>
</dbReference>
<dbReference type="AlphaFoldDB" id="A0A0C3G743"/>
<evidence type="ECO:0000256" key="5">
    <source>
        <dbReference type="SAM" id="MobiDB-lite"/>
    </source>
</evidence>
<dbReference type="GO" id="GO:0016018">
    <property type="term" value="F:cyclosporin A binding"/>
    <property type="evidence" value="ECO:0007669"/>
    <property type="project" value="TreeGrafter"/>
</dbReference>
<keyword evidence="10" id="KW-1185">Reference proteome</keyword>
<keyword evidence="6" id="KW-1133">Transmembrane helix</keyword>
<dbReference type="InParanoid" id="A0A0C3G743"/>
<dbReference type="GO" id="GO:0003755">
    <property type="term" value="F:peptidyl-prolyl cis-trans isomerase activity"/>
    <property type="evidence" value="ECO:0007669"/>
    <property type="project" value="UniProtKB-KW"/>
</dbReference>
<evidence type="ECO:0000256" key="3">
    <source>
        <dbReference type="ARBA" id="ARBA00023110"/>
    </source>
</evidence>
<evidence type="ECO:0000313" key="10">
    <source>
        <dbReference type="Proteomes" id="UP000054166"/>
    </source>
</evidence>
<evidence type="ECO:0000313" key="9">
    <source>
        <dbReference type="EMBL" id="KIM92055.1"/>
    </source>
</evidence>
<dbReference type="PANTHER" id="PTHR11071:SF561">
    <property type="entry name" value="PEPTIDYL-PROLYL CIS-TRANS ISOMERASE D-RELATED"/>
    <property type="match status" value="1"/>
</dbReference>
<dbReference type="SUPFAM" id="SSF50891">
    <property type="entry name" value="Cyclophilin-like"/>
    <property type="match status" value="1"/>
</dbReference>
<evidence type="ECO:0000259" key="8">
    <source>
        <dbReference type="PROSITE" id="PS50072"/>
    </source>
</evidence>
<keyword evidence="4" id="KW-0413">Isomerase</keyword>
<evidence type="ECO:0000256" key="4">
    <source>
        <dbReference type="ARBA" id="ARBA00023235"/>
    </source>
</evidence>
<dbReference type="FunFam" id="2.40.100.10:FF:000001">
    <property type="entry name" value="Peptidyl-prolyl cis-trans isomerase"/>
    <property type="match status" value="1"/>
</dbReference>
<dbReference type="InterPro" id="IPR029000">
    <property type="entry name" value="Cyclophilin-like_dom_sf"/>
</dbReference>
<keyword evidence="3" id="KW-0697">Rotamase</keyword>
<dbReference type="InterPro" id="IPR002130">
    <property type="entry name" value="Cyclophilin-type_PPIase_dom"/>
</dbReference>
<dbReference type="STRING" id="765440.A0A0C3G743"/>
<gene>
    <name evidence="9" type="ORF">PILCRDRAFT_810073</name>
</gene>
<accession>A0A0C3G743</accession>
<proteinExistence type="predicted"/>
<evidence type="ECO:0000256" key="1">
    <source>
        <dbReference type="ARBA" id="ARBA00000971"/>
    </source>
</evidence>
<evidence type="ECO:0000256" key="2">
    <source>
        <dbReference type="ARBA" id="ARBA00013194"/>
    </source>
</evidence>
<feature type="transmembrane region" description="Helical" evidence="6">
    <location>
        <begin position="283"/>
        <end position="306"/>
    </location>
</feature>
<evidence type="ECO:0000256" key="6">
    <source>
        <dbReference type="SAM" id="Phobius"/>
    </source>
</evidence>
<dbReference type="Pfam" id="PF00160">
    <property type="entry name" value="Pro_isomerase"/>
    <property type="match status" value="1"/>
</dbReference>
<organism evidence="9 10">
    <name type="scientific">Piloderma croceum (strain F 1598)</name>
    <dbReference type="NCBI Taxonomy" id="765440"/>
    <lineage>
        <taxon>Eukaryota</taxon>
        <taxon>Fungi</taxon>
        <taxon>Dikarya</taxon>
        <taxon>Basidiomycota</taxon>
        <taxon>Agaricomycotina</taxon>
        <taxon>Agaricomycetes</taxon>
        <taxon>Agaricomycetidae</taxon>
        <taxon>Atheliales</taxon>
        <taxon>Atheliaceae</taxon>
        <taxon>Piloderma</taxon>
    </lineage>
</organism>
<reference evidence="9 10" key="1">
    <citation type="submission" date="2014-04" db="EMBL/GenBank/DDBJ databases">
        <authorList>
            <consortium name="DOE Joint Genome Institute"/>
            <person name="Kuo A."/>
            <person name="Tarkka M."/>
            <person name="Buscot F."/>
            <person name="Kohler A."/>
            <person name="Nagy L.G."/>
            <person name="Floudas D."/>
            <person name="Copeland A."/>
            <person name="Barry K.W."/>
            <person name="Cichocki N."/>
            <person name="Veneault-Fourrey C."/>
            <person name="LaButti K."/>
            <person name="Lindquist E.A."/>
            <person name="Lipzen A."/>
            <person name="Lundell T."/>
            <person name="Morin E."/>
            <person name="Murat C."/>
            <person name="Sun H."/>
            <person name="Tunlid A."/>
            <person name="Henrissat B."/>
            <person name="Grigoriev I.V."/>
            <person name="Hibbett D.S."/>
            <person name="Martin F."/>
            <person name="Nordberg H.P."/>
            <person name="Cantor M.N."/>
            <person name="Hua S.X."/>
        </authorList>
    </citation>
    <scope>NUCLEOTIDE SEQUENCE [LARGE SCALE GENOMIC DNA]</scope>
    <source>
        <strain evidence="9 10">F 1598</strain>
    </source>
</reference>
<reference evidence="10" key="2">
    <citation type="submission" date="2015-01" db="EMBL/GenBank/DDBJ databases">
        <title>Evolutionary Origins and Diversification of the Mycorrhizal Mutualists.</title>
        <authorList>
            <consortium name="DOE Joint Genome Institute"/>
            <consortium name="Mycorrhizal Genomics Consortium"/>
            <person name="Kohler A."/>
            <person name="Kuo A."/>
            <person name="Nagy L.G."/>
            <person name="Floudas D."/>
            <person name="Copeland A."/>
            <person name="Barry K.W."/>
            <person name="Cichocki N."/>
            <person name="Veneault-Fourrey C."/>
            <person name="LaButti K."/>
            <person name="Lindquist E.A."/>
            <person name="Lipzen A."/>
            <person name="Lundell T."/>
            <person name="Morin E."/>
            <person name="Murat C."/>
            <person name="Riley R."/>
            <person name="Ohm R."/>
            <person name="Sun H."/>
            <person name="Tunlid A."/>
            <person name="Henrissat B."/>
            <person name="Grigoriev I.V."/>
            <person name="Hibbett D.S."/>
            <person name="Martin F."/>
        </authorList>
    </citation>
    <scope>NUCLEOTIDE SEQUENCE [LARGE SCALE GENOMIC DNA]</scope>
    <source>
        <strain evidence="10">F 1598</strain>
    </source>
</reference>
<keyword evidence="6" id="KW-0812">Transmembrane</keyword>
<dbReference type="PANTHER" id="PTHR11071">
    <property type="entry name" value="PEPTIDYL-PROLYL CIS-TRANS ISOMERASE"/>
    <property type="match status" value="1"/>
</dbReference>
<dbReference type="GO" id="GO:0005783">
    <property type="term" value="C:endoplasmic reticulum"/>
    <property type="evidence" value="ECO:0007669"/>
    <property type="project" value="TreeGrafter"/>
</dbReference>
<name>A0A0C3G743_PILCF</name>
<feature type="signal peptide" evidence="7">
    <location>
        <begin position="1"/>
        <end position="25"/>
    </location>
</feature>
<dbReference type="GO" id="GO:0006457">
    <property type="term" value="P:protein folding"/>
    <property type="evidence" value="ECO:0007669"/>
    <property type="project" value="InterPro"/>
</dbReference>
<keyword evidence="6" id="KW-0472">Membrane</keyword>
<feature type="region of interest" description="Disordered" evidence="5">
    <location>
        <begin position="198"/>
        <end position="260"/>
    </location>
</feature>
<dbReference type="PROSITE" id="PS50072">
    <property type="entry name" value="CSA_PPIASE_2"/>
    <property type="match status" value="1"/>
</dbReference>
<comment type="catalytic activity">
    <reaction evidence="1">
        <text>[protein]-peptidylproline (omega=180) = [protein]-peptidylproline (omega=0)</text>
        <dbReference type="Rhea" id="RHEA:16237"/>
        <dbReference type="Rhea" id="RHEA-COMP:10747"/>
        <dbReference type="Rhea" id="RHEA-COMP:10748"/>
        <dbReference type="ChEBI" id="CHEBI:83833"/>
        <dbReference type="ChEBI" id="CHEBI:83834"/>
        <dbReference type="EC" id="5.2.1.8"/>
    </reaction>
</comment>
<feature type="compositionally biased region" description="Low complexity" evidence="5">
    <location>
        <begin position="224"/>
        <end position="234"/>
    </location>
</feature>
<feature type="chain" id="PRO_5002164485" description="peptidylprolyl isomerase" evidence="7">
    <location>
        <begin position="26"/>
        <end position="330"/>
    </location>
</feature>
<keyword evidence="7" id="KW-0732">Signal</keyword>
<dbReference type="Proteomes" id="UP000054166">
    <property type="component" value="Unassembled WGS sequence"/>
</dbReference>
<dbReference type="PRINTS" id="PR00153">
    <property type="entry name" value="CSAPPISMRASE"/>
</dbReference>
<dbReference type="Gene3D" id="2.40.100.10">
    <property type="entry name" value="Cyclophilin-like"/>
    <property type="match status" value="1"/>
</dbReference>
<dbReference type="FunCoup" id="A0A0C3G743">
    <property type="interactions" value="172"/>
</dbReference>